<feature type="transmembrane region" description="Helical" evidence="13">
    <location>
        <begin position="12"/>
        <end position="35"/>
    </location>
</feature>
<accession>A0A1X1EWI6</accession>
<dbReference type="EC" id="7.1.1.-" evidence="13"/>
<comment type="similarity">
    <text evidence="2 13 14">Belongs to the complex I subunit 3 family.</text>
</comment>
<keyword evidence="12 13" id="KW-0472">Membrane</keyword>
<organism evidence="15 17">
    <name type="scientific">Pantoea cypripedii</name>
    <name type="common">Pectobacterium cypripedii</name>
    <name type="synonym">Erwinia cypripedii</name>
    <dbReference type="NCBI Taxonomy" id="55209"/>
    <lineage>
        <taxon>Bacteria</taxon>
        <taxon>Pseudomonadati</taxon>
        <taxon>Pseudomonadota</taxon>
        <taxon>Gammaproteobacteria</taxon>
        <taxon>Enterobacterales</taxon>
        <taxon>Erwiniaceae</taxon>
        <taxon>Pantoea</taxon>
    </lineage>
</organism>
<reference evidence="16 18" key="2">
    <citation type="submission" date="2017-11" db="EMBL/GenBank/DDBJ databases">
        <title>Genome sequence of Pantoea cypripedii NE1.</title>
        <authorList>
            <person name="Nascimento F.X."/>
        </authorList>
    </citation>
    <scope>NUCLEOTIDE SEQUENCE [LARGE SCALE GENOMIC DNA]</scope>
    <source>
        <strain evidence="16 18">NE1</strain>
    </source>
</reference>
<keyword evidence="3 13" id="KW-0813">Transport</keyword>
<keyword evidence="4 13" id="KW-1003">Cell membrane</keyword>
<feature type="transmembrane region" description="Helical" evidence="13">
    <location>
        <begin position="98"/>
        <end position="120"/>
    </location>
</feature>
<dbReference type="InterPro" id="IPR023043">
    <property type="entry name" value="NAD(P)H_OxRDtase_bac/plastid"/>
</dbReference>
<feature type="transmembrane region" description="Helical" evidence="13">
    <location>
        <begin position="66"/>
        <end position="86"/>
    </location>
</feature>
<keyword evidence="5" id="KW-0997">Cell inner membrane</keyword>
<dbReference type="Proteomes" id="UP000502005">
    <property type="component" value="Chromosome"/>
</dbReference>
<dbReference type="FunFam" id="1.20.58.1610:FF:000003">
    <property type="entry name" value="NADH-quinone oxidoreductase subunit A"/>
    <property type="match status" value="1"/>
</dbReference>
<keyword evidence="7 13" id="KW-0874">Quinone</keyword>
<protein>
    <recommendedName>
        <fullName evidence="13">NADH-quinone oxidoreductase subunit A</fullName>
        <ecNumber evidence="13">7.1.1.-</ecNumber>
    </recommendedName>
    <alternativeName>
        <fullName evidence="13">NADH dehydrogenase I subunit A</fullName>
    </alternativeName>
    <alternativeName>
        <fullName evidence="13">NDH-1 subunit A</fullName>
    </alternativeName>
    <alternativeName>
        <fullName evidence="13">NUO1</fullName>
    </alternativeName>
</protein>
<evidence type="ECO:0000256" key="4">
    <source>
        <dbReference type="ARBA" id="ARBA00022475"/>
    </source>
</evidence>
<dbReference type="GO" id="GO:0005886">
    <property type="term" value="C:plasma membrane"/>
    <property type="evidence" value="ECO:0007669"/>
    <property type="project" value="UniProtKB-SubCell"/>
</dbReference>
<dbReference type="GO" id="GO:0050136">
    <property type="term" value="F:NADH dehydrogenase (quinone) (non-electrogenic) activity"/>
    <property type="evidence" value="ECO:0007669"/>
    <property type="project" value="UniProtKB-UniRule"/>
</dbReference>
<dbReference type="GO" id="GO:0008137">
    <property type="term" value="F:NADH dehydrogenase (ubiquinone) activity"/>
    <property type="evidence" value="ECO:0007669"/>
    <property type="project" value="InterPro"/>
</dbReference>
<dbReference type="AlphaFoldDB" id="A0A1X1EWI6"/>
<evidence type="ECO:0000256" key="3">
    <source>
        <dbReference type="ARBA" id="ARBA00022448"/>
    </source>
</evidence>
<evidence type="ECO:0000256" key="6">
    <source>
        <dbReference type="ARBA" id="ARBA00022692"/>
    </source>
</evidence>
<dbReference type="GO" id="GO:0048038">
    <property type="term" value="F:quinone binding"/>
    <property type="evidence" value="ECO:0007669"/>
    <property type="project" value="UniProtKB-KW"/>
</dbReference>
<evidence type="ECO:0000256" key="7">
    <source>
        <dbReference type="ARBA" id="ARBA00022719"/>
    </source>
</evidence>
<name>A0A1X1EWI6_PANCY</name>
<keyword evidence="6 13" id="KW-0812">Transmembrane</keyword>
<dbReference type="Proteomes" id="UP000193749">
    <property type="component" value="Unassembled WGS sequence"/>
</dbReference>
<evidence type="ECO:0000256" key="10">
    <source>
        <dbReference type="ARBA" id="ARBA00023027"/>
    </source>
</evidence>
<dbReference type="EMBL" id="MLJI01000001">
    <property type="protein sequence ID" value="ORM94291.1"/>
    <property type="molecule type" value="Genomic_DNA"/>
</dbReference>
<dbReference type="InterPro" id="IPR000440">
    <property type="entry name" value="NADH_UbQ/plastoQ_OxRdtase_su3"/>
</dbReference>
<keyword evidence="17" id="KW-1185">Reference proteome</keyword>
<evidence type="ECO:0000256" key="8">
    <source>
        <dbReference type="ARBA" id="ARBA00022967"/>
    </source>
</evidence>
<keyword evidence="9 13" id="KW-1133">Transmembrane helix</keyword>
<evidence type="ECO:0000256" key="5">
    <source>
        <dbReference type="ARBA" id="ARBA00022519"/>
    </source>
</evidence>
<evidence type="ECO:0000256" key="11">
    <source>
        <dbReference type="ARBA" id="ARBA00023075"/>
    </source>
</evidence>
<evidence type="ECO:0000256" key="12">
    <source>
        <dbReference type="ARBA" id="ARBA00023136"/>
    </source>
</evidence>
<reference evidence="15 17" key="1">
    <citation type="journal article" date="2017" name="Antonie Van Leeuwenhoek">
        <title>Phylogenomic resolution of the bacterial genus Pantoea and its relationship with Erwinia and Tatumella.</title>
        <authorList>
            <person name="Palmer M."/>
            <person name="Steenkamp E.T."/>
            <person name="Coetzee M.P."/>
            <person name="Chan W.Y."/>
            <person name="van Zyl E."/>
            <person name="De Maayer P."/>
            <person name="Coutinho T.A."/>
            <person name="Blom J."/>
            <person name="Smits T.H."/>
            <person name="Duffy B."/>
            <person name="Venter S.N."/>
        </authorList>
    </citation>
    <scope>NUCLEOTIDE SEQUENCE [LARGE SCALE GENOMIC DNA]</scope>
    <source>
        <strain evidence="15 17">LMG 2657</strain>
    </source>
</reference>
<dbReference type="OrthoDB" id="9791970at2"/>
<dbReference type="InterPro" id="IPR038430">
    <property type="entry name" value="NDAH_ubi_oxred_su3_sf"/>
</dbReference>
<gene>
    <name evidence="13" type="primary">nuoA</name>
    <name evidence="16" type="ORF">CUN67_13990</name>
    <name evidence="15" type="ORF">HA50_13395</name>
</gene>
<comment type="subunit">
    <text evidence="13">NDH-1 is composed of 13 different subunits. Subunits NuoA, H, J, K, L, M, N constitute the membrane sector of the complex.</text>
</comment>
<dbReference type="Pfam" id="PF00507">
    <property type="entry name" value="Oxidored_q4"/>
    <property type="match status" value="1"/>
</dbReference>
<proteinExistence type="inferred from homology"/>
<dbReference type="PANTHER" id="PTHR11058">
    <property type="entry name" value="NADH-UBIQUINONE OXIDOREDUCTASE CHAIN 3"/>
    <property type="match status" value="1"/>
</dbReference>
<comment type="catalytic activity">
    <reaction evidence="13 14">
        <text>a quinone + NADH + 5 H(+)(in) = a quinol + NAD(+) + 4 H(+)(out)</text>
        <dbReference type="Rhea" id="RHEA:57888"/>
        <dbReference type="ChEBI" id="CHEBI:15378"/>
        <dbReference type="ChEBI" id="CHEBI:24646"/>
        <dbReference type="ChEBI" id="CHEBI:57540"/>
        <dbReference type="ChEBI" id="CHEBI:57945"/>
        <dbReference type="ChEBI" id="CHEBI:132124"/>
    </reaction>
</comment>
<dbReference type="STRING" id="55209.HA50_13395"/>
<dbReference type="RefSeq" id="WP_084876121.1">
    <property type="nucleotide sequence ID" value="NZ_CP024768.1"/>
</dbReference>
<evidence type="ECO:0000256" key="1">
    <source>
        <dbReference type="ARBA" id="ARBA00004141"/>
    </source>
</evidence>
<keyword evidence="11 13" id="KW-0830">Ubiquinone</keyword>
<dbReference type="PANTHER" id="PTHR11058:SF21">
    <property type="entry name" value="NADH-QUINONE OXIDOREDUCTASE SUBUNIT A"/>
    <property type="match status" value="1"/>
</dbReference>
<keyword evidence="10 13" id="KW-0520">NAD</keyword>
<dbReference type="Gene3D" id="1.20.58.1610">
    <property type="entry name" value="NADH:ubiquinone/plastoquinone oxidoreductase, chain 3"/>
    <property type="match status" value="1"/>
</dbReference>
<evidence type="ECO:0000256" key="2">
    <source>
        <dbReference type="ARBA" id="ARBA00008472"/>
    </source>
</evidence>
<evidence type="ECO:0000313" key="16">
    <source>
        <dbReference type="EMBL" id="QGY29979.1"/>
    </source>
</evidence>
<sequence length="147" mass="16394">MSTTTEVIAHHWAFIVFIVLAFGLCAFMLTGGWLLGGRARARYKNTPFESGIDSVGDTHIRLSAKFYLVAMFFVIFDVEALFLYAWSTSIRESGWVGFVEAAIFILVLLAGLVYLVRIGALDWAPARRRVVVKSSPVSHSHTNPQKQ</sequence>
<evidence type="ECO:0000313" key="18">
    <source>
        <dbReference type="Proteomes" id="UP000502005"/>
    </source>
</evidence>
<dbReference type="GO" id="GO:0030964">
    <property type="term" value="C:NADH dehydrogenase complex"/>
    <property type="evidence" value="ECO:0007669"/>
    <property type="project" value="TreeGrafter"/>
</dbReference>
<evidence type="ECO:0000256" key="9">
    <source>
        <dbReference type="ARBA" id="ARBA00022989"/>
    </source>
</evidence>
<keyword evidence="8 13" id="KW-1278">Translocase</keyword>
<evidence type="ECO:0000256" key="14">
    <source>
        <dbReference type="RuleBase" id="RU003639"/>
    </source>
</evidence>
<dbReference type="HAMAP" id="MF_01394">
    <property type="entry name" value="NDH1_NuoA"/>
    <property type="match status" value="1"/>
</dbReference>
<comment type="subcellular location">
    <subcellularLocation>
        <location evidence="13 14">Cell membrane</location>
        <topology evidence="13 14">Multi-pass membrane protein</topology>
    </subcellularLocation>
    <subcellularLocation>
        <location evidence="1">Membrane</location>
        <topology evidence="1">Multi-pass membrane protein</topology>
    </subcellularLocation>
</comment>
<evidence type="ECO:0000256" key="13">
    <source>
        <dbReference type="HAMAP-Rule" id="MF_01394"/>
    </source>
</evidence>
<comment type="function">
    <text evidence="13">NDH-1 shuttles electrons from NADH, via FMN and iron-sulfur (Fe-S) centers, to quinones in the respiratory chain. The immediate electron acceptor for the enzyme in this species is believed to be ubiquinone. Couples the redox reaction to proton translocation (for every two electrons transferred, four hydrogen ions are translocated across the cytoplasmic membrane), and thus conserves the redox energy in a proton gradient.</text>
</comment>
<evidence type="ECO:0000313" key="15">
    <source>
        <dbReference type="EMBL" id="ORM94291.1"/>
    </source>
</evidence>
<dbReference type="EMBL" id="CP024768">
    <property type="protein sequence ID" value="QGY29979.1"/>
    <property type="molecule type" value="Genomic_DNA"/>
</dbReference>
<evidence type="ECO:0000313" key="17">
    <source>
        <dbReference type="Proteomes" id="UP000193749"/>
    </source>
</evidence>